<evidence type="ECO:0000313" key="3">
    <source>
        <dbReference type="Proteomes" id="UP000800235"/>
    </source>
</evidence>
<dbReference type="EMBL" id="MU007088">
    <property type="protein sequence ID" value="KAF2422759.1"/>
    <property type="molecule type" value="Genomic_DNA"/>
</dbReference>
<reference evidence="2" key="1">
    <citation type="journal article" date="2020" name="Stud. Mycol.">
        <title>101 Dothideomycetes genomes: a test case for predicting lifestyles and emergence of pathogens.</title>
        <authorList>
            <person name="Haridas S."/>
            <person name="Albert R."/>
            <person name="Binder M."/>
            <person name="Bloem J."/>
            <person name="Labutti K."/>
            <person name="Salamov A."/>
            <person name="Andreopoulos B."/>
            <person name="Baker S."/>
            <person name="Barry K."/>
            <person name="Bills G."/>
            <person name="Bluhm B."/>
            <person name="Cannon C."/>
            <person name="Castanera R."/>
            <person name="Culley D."/>
            <person name="Daum C."/>
            <person name="Ezra D."/>
            <person name="Gonzalez J."/>
            <person name="Henrissat B."/>
            <person name="Kuo A."/>
            <person name="Liang C."/>
            <person name="Lipzen A."/>
            <person name="Lutzoni F."/>
            <person name="Magnuson J."/>
            <person name="Mondo S."/>
            <person name="Nolan M."/>
            <person name="Ohm R."/>
            <person name="Pangilinan J."/>
            <person name="Park H.-J."/>
            <person name="Ramirez L."/>
            <person name="Alfaro M."/>
            <person name="Sun H."/>
            <person name="Tritt A."/>
            <person name="Yoshinaga Y."/>
            <person name="Zwiers L.-H."/>
            <person name="Turgeon B."/>
            <person name="Goodwin S."/>
            <person name="Spatafora J."/>
            <person name="Crous P."/>
            <person name="Grigoriev I."/>
        </authorList>
    </citation>
    <scope>NUCLEOTIDE SEQUENCE</scope>
    <source>
        <strain evidence="2">CBS 130266</strain>
    </source>
</reference>
<sequence>MGNHSNFGVSNIKALPSAEYETMELCFNNMALKTQTSLPISSTLSASHTTNTSTSMAHFEDRITESNAMDLDKVYTPILQTPLTPSFIISTRQNESTSIFAIPNSQWVHRQTGRPMGPTRREQIQHRRDARTTRMDTTADHFASSSAISKGKSMAIDKIQQKASIPPVLLNNKRMRQAEKFLKRRHPYLVRRTARATKFAEKLVHCGVEPDNVLDQVDAMMEAIMEEEQQTDDLMAQFQSLSFGKET</sequence>
<gene>
    <name evidence="2" type="ORF">EJ08DRAFT_475865</name>
</gene>
<name>A0A9P4NIJ9_9PEZI</name>
<organism evidence="2 3">
    <name type="scientific">Tothia fuscella</name>
    <dbReference type="NCBI Taxonomy" id="1048955"/>
    <lineage>
        <taxon>Eukaryota</taxon>
        <taxon>Fungi</taxon>
        <taxon>Dikarya</taxon>
        <taxon>Ascomycota</taxon>
        <taxon>Pezizomycotina</taxon>
        <taxon>Dothideomycetes</taxon>
        <taxon>Pleosporomycetidae</taxon>
        <taxon>Venturiales</taxon>
        <taxon>Cylindrosympodiaceae</taxon>
        <taxon>Tothia</taxon>
    </lineage>
</organism>
<comment type="caution">
    <text evidence="2">The sequence shown here is derived from an EMBL/GenBank/DDBJ whole genome shotgun (WGS) entry which is preliminary data.</text>
</comment>
<feature type="region of interest" description="Disordered" evidence="1">
    <location>
        <begin position="110"/>
        <end position="138"/>
    </location>
</feature>
<proteinExistence type="predicted"/>
<dbReference type="Proteomes" id="UP000800235">
    <property type="component" value="Unassembled WGS sequence"/>
</dbReference>
<evidence type="ECO:0000256" key="1">
    <source>
        <dbReference type="SAM" id="MobiDB-lite"/>
    </source>
</evidence>
<accession>A0A9P4NIJ9</accession>
<dbReference type="AlphaFoldDB" id="A0A9P4NIJ9"/>
<feature type="compositionally biased region" description="Basic and acidic residues" evidence="1">
    <location>
        <begin position="119"/>
        <end position="138"/>
    </location>
</feature>
<evidence type="ECO:0000313" key="2">
    <source>
        <dbReference type="EMBL" id="KAF2422759.1"/>
    </source>
</evidence>
<protein>
    <submittedName>
        <fullName evidence="2">Uncharacterized protein</fullName>
    </submittedName>
</protein>
<keyword evidence="3" id="KW-1185">Reference proteome</keyword>